<dbReference type="InterPro" id="IPR036127">
    <property type="entry name" value="CcmE-like_sf"/>
</dbReference>
<dbReference type="RefSeq" id="WP_147014944.1">
    <property type="nucleotide sequence ID" value="NZ_VORB01000008.1"/>
</dbReference>
<dbReference type="EMBL" id="VORB01000008">
    <property type="protein sequence ID" value="TXC77056.1"/>
    <property type="molecule type" value="Genomic_DNA"/>
</dbReference>
<dbReference type="GO" id="GO:0005886">
    <property type="term" value="C:plasma membrane"/>
    <property type="evidence" value="ECO:0007669"/>
    <property type="project" value="InterPro"/>
</dbReference>
<accession>A0A5C6UYC7</accession>
<evidence type="ECO:0000256" key="3">
    <source>
        <dbReference type="ARBA" id="ARBA00022748"/>
    </source>
</evidence>
<keyword evidence="2" id="KW-0479">Metal-binding</keyword>
<dbReference type="SUPFAM" id="SSF82093">
    <property type="entry name" value="Heme chaperone CcmE"/>
    <property type="match status" value="1"/>
</dbReference>
<dbReference type="GO" id="GO:0017004">
    <property type="term" value="P:cytochrome complex assembly"/>
    <property type="evidence" value="ECO:0007669"/>
    <property type="project" value="UniProtKB-KW"/>
</dbReference>
<dbReference type="AlphaFoldDB" id="A0A5C6UYC7"/>
<dbReference type="Proteomes" id="UP000321168">
    <property type="component" value="Unassembled WGS sequence"/>
</dbReference>
<reference evidence="5 6" key="1">
    <citation type="submission" date="2019-08" db="EMBL/GenBank/DDBJ databases">
        <title>Genome of Luteibaculum oceani JCM 18817.</title>
        <authorList>
            <person name="Bowman J.P."/>
        </authorList>
    </citation>
    <scope>NUCLEOTIDE SEQUENCE [LARGE SCALE GENOMIC DNA]</scope>
    <source>
        <strain evidence="5 6">JCM 18817</strain>
    </source>
</reference>
<name>A0A5C6UYC7_9FLAO</name>
<dbReference type="GO" id="GO:0017003">
    <property type="term" value="P:protein-heme linkage"/>
    <property type="evidence" value="ECO:0007669"/>
    <property type="project" value="InterPro"/>
</dbReference>
<keyword evidence="2" id="KW-0349">Heme</keyword>
<dbReference type="OrthoDB" id="1524250at2"/>
<gene>
    <name evidence="5" type="ORF">FRX97_09325</name>
</gene>
<keyword evidence="2" id="KW-0408">Iron</keyword>
<keyword evidence="6" id="KW-1185">Reference proteome</keyword>
<evidence type="ECO:0000313" key="5">
    <source>
        <dbReference type="EMBL" id="TXC77056.1"/>
    </source>
</evidence>
<dbReference type="InterPro" id="IPR012340">
    <property type="entry name" value="NA-bd_OB-fold"/>
</dbReference>
<dbReference type="Gene3D" id="2.40.50.140">
    <property type="entry name" value="Nucleic acid-binding proteins"/>
    <property type="match status" value="1"/>
</dbReference>
<keyword evidence="3" id="KW-0201">Cytochrome c-type biogenesis</keyword>
<protein>
    <submittedName>
        <fullName evidence="5">Cytochrome c maturation protein CcmE</fullName>
    </submittedName>
</protein>
<sequence>MGKSKILILLVLATLIGFLISSIYDSSTYASLSEAFEDPNSEFHVVGVLDRSFPVEYNPIENAQLTKFKMVDNNGDTAMVYLEKSKPQDFERSENVVVIGKAKGEVFLAKDILVKCPSKYNEELEISTGSL</sequence>
<keyword evidence="4" id="KW-0472">Membrane</keyword>
<evidence type="ECO:0000256" key="2">
    <source>
        <dbReference type="ARBA" id="ARBA00022617"/>
    </source>
</evidence>
<comment type="subcellular location">
    <subcellularLocation>
        <location evidence="1">Membrane</location>
    </subcellularLocation>
</comment>
<evidence type="ECO:0000313" key="6">
    <source>
        <dbReference type="Proteomes" id="UP000321168"/>
    </source>
</evidence>
<comment type="caution">
    <text evidence="5">The sequence shown here is derived from an EMBL/GenBank/DDBJ whole genome shotgun (WGS) entry which is preliminary data.</text>
</comment>
<organism evidence="5 6">
    <name type="scientific">Luteibaculum oceani</name>
    <dbReference type="NCBI Taxonomy" id="1294296"/>
    <lineage>
        <taxon>Bacteria</taxon>
        <taxon>Pseudomonadati</taxon>
        <taxon>Bacteroidota</taxon>
        <taxon>Flavobacteriia</taxon>
        <taxon>Flavobacteriales</taxon>
        <taxon>Luteibaculaceae</taxon>
        <taxon>Luteibaculum</taxon>
    </lineage>
</organism>
<dbReference type="Pfam" id="PF03100">
    <property type="entry name" value="CcmE"/>
    <property type="match status" value="1"/>
</dbReference>
<dbReference type="GO" id="GO:0020037">
    <property type="term" value="F:heme binding"/>
    <property type="evidence" value="ECO:0007669"/>
    <property type="project" value="InterPro"/>
</dbReference>
<evidence type="ECO:0000256" key="4">
    <source>
        <dbReference type="ARBA" id="ARBA00023136"/>
    </source>
</evidence>
<dbReference type="InterPro" id="IPR004329">
    <property type="entry name" value="CcmE"/>
</dbReference>
<evidence type="ECO:0000256" key="1">
    <source>
        <dbReference type="ARBA" id="ARBA00004370"/>
    </source>
</evidence>
<proteinExistence type="predicted"/>